<dbReference type="InterPro" id="IPR013325">
    <property type="entry name" value="RNA_pol_sigma_r2"/>
</dbReference>
<dbReference type="AlphaFoldDB" id="I4EDE2"/>
<dbReference type="GO" id="GO:0006352">
    <property type="term" value="P:DNA-templated transcription initiation"/>
    <property type="evidence" value="ECO:0007669"/>
    <property type="project" value="InterPro"/>
</dbReference>
<dbReference type="GO" id="GO:0003677">
    <property type="term" value="F:DNA binding"/>
    <property type="evidence" value="ECO:0007669"/>
    <property type="project" value="InterPro"/>
</dbReference>
<evidence type="ECO:0000259" key="6">
    <source>
        <dbReference type="Pfam" id="PF08281"/>
    </source>
</evidence>
<dbReference type="RefSeq" id="WP_008475014.1">
    <property type="nucleotide sequence ID" value="NZ_CAGS01000054.1"/>
</dbReference>
<keyword evidence="4" id="KW-0804">Transcription</keyword>
<dbReference type="InterPro" id="IPR007627">
    <property type="entry name" value="RNA_pol_sigma70_r2"/>
</dbReference>
<comment type="caution">
    <text evidence="7">The sequence shown here is derived from an EMBL/GenBank/DDBJ whole genome shotgun (WGS) entry which is preliminary data.</text>
</comment>
<reference evidence="7 8" key="1">
    <citation type="journal article" date="2012" name="ISME J.">
        <title>Nitrification expanded: discovery, physiology and genomics of a nitrite-oxidizing bacterium from the phylum Chloroflexi.</title>
        <authorList>
            <person name="Sorokin D.Y."/>
            <person name="Lucker S."/>
            <person name="Vejmelkova D."/>
            <person name="Kostrikina N.A."/>
            <person name="Kleerebezem R."/>
            <person name="Rijpstra W.I."/>
            <person name="Damste J.S."/>
            <person name="Le Paslier D."/>
            <person name="Muyzer G."/>
            <person name="Wagner M."/>
            <person name="van Loosdrecht M.C."/>
            <person name="Daims H."/>
        </authorList>
    </citation>
    <scope>NUCLEOTIDE SEQUENCE [LARGE SCALE GENOMIC DNA]</scope>
    <source>
        <strain evidence="8">none</strain>
    </source>
</reference>
<feature type="domain" description="RNA polymerase sigma factor 70 region 4 type 2" evidence="6">
    <location>
        <begin position="124"/>
        <end position="177"/>
    </location>
</feature>
<keyword evidence="2" id="KW-0805">Transcription regulation</keyword>
<feature type="domain" description="RNA polymerase sigma-70 region 2" evidence="5">
    <location>
        <begin position="21"/>
        <end position="88"/>
    </location>
</feature>
<name>I4EDE2_9BACT</name>
<dbReference type="InterPro" id="IPR013324">
    <property type="entry name" value="RNA_pol_sigma_r3/r4-like"/>
</dbReference>
<comment type="similarity">
    <text evidence="1">Belongs to the sigma-70 factor family. ECF subfamily.</text>
</comment>
<dbReference type="Gene3D" id="1.10.10.10">
    <property type="entry name" value="Winged helix-like DNA-binding domain superfamily/Winged helix DNA-binding domain"/>
    <property type="match status" value="1"/>
</dbReference>
<organism evidence="7 8">
    <name type="scientific">Nitrolancea hollandica Lb</name>
    <dbReference type="NCBI Taxonomy" id="1129897"/>
    <lineage>
        <taxon>Bacteria</taxon>
        <taxon>Pseudomonadati</taxon>
        <taxon>Thermomicrobiota</taxon>
        <taxon>Thermomicrobia</taxon>
        <taxon>Sphaerobacterales</taxon>
        <taxon>Sphaerobacterineae</taxon>
        <taxon>Sphaerobacteraceae</taxon>
        <taxon>Nitrolancea</taxon>
    </lineage>
</organism>
<dbReference type="Pfam" id="PF08281">
    <property type="entry name" value="Sigma70_r4_2"/>
    <property type="match status" value="1"/>
</dbReference>
<proteinExistence type="inferred from homology"/>
<keyword evidence="3" id="KW-0731">Sigma factor</keyword>
<dbReference type="Gene3D" id="1.10.1740.10">
    <property type="match status" value="1"/>
</dbReference>
<evidence type="ECO:0000313" key="8">
    <source>
        <dbReference type="Proteomes" id="UP000004221"/>
    </source>
</evidence>
<evidence type="ECO:0000256" key="1">
    <source>
        <dbReference type="ARBA" id="ARBA00010641"/>
    </source>
</evidence>
<dbReference type="InterPro" id="IPR036388">
    <property type="entry name" value="WH-like_DNA-bd_sf"/>
</dbReference>
<dbReference type="SUPFAM" id="SSF88946">
    <property type="entry name" value="Sigma2 domain of RNA polymerase sigma factors"/>
    <property type="match status" value="1"/>
</dbReference>
<dbReference type="SUPFAM" id="SSF88659">
    <property type="entry name" value="Sigma3 and sigma4 domains of RNA polymerase sigma factors"/>
    <property type="match status" value="1"/>
</dbReference>
<dbReference type="NCBIfam" id="TIGR02937">
    <property type="entry name" value="sigma70-ECF"/>
    <property type="match status" value="1"/>
</dbReference>
<dbReference type="PANTHER" id="PTHR43133">
    <property type="entry name" value="RNA POLYMERASE ECF-TYPE SIGMA FACTO"/>
    <property type="match status" value="1"/>
</dbReference>
<accession>I4EDE2</accession>
<sequence length="191" mass="21596">MDERQAIARLQRGDISGLELLVRLYQVQAVRAAYLIVRDRHLAEDIVQAAFVRAYERIHQFDSSRPFGPWFLRSVVNDAIKAAGRRERLVPLETTVDDREDRFGDLPADPGLGPEDLVEQAESREAVWAALGALSPAQRAVIVQRYFLDLSEAEMAEELDCPAGTVKWRLHAARARLRLLLKPAQANEVDR</sequence>
<dbReference type="InterPro" id="IPR014284">
    <property type="entry name" value="RNA_pol_sigma-70_dom"/>
</dbReference>
<evidence type="ECO:0000259" key="5">
    <source>
        <dbReference type="Pfam" id="PF04542"/>
    </source>
</evidence>
<protein>
    <submittedName>
        <fullName evidence="7">RNA polymerase, sigma-24 subunit, ECF subfamily</fullName>
    </submittedName>
</protein>
<gene>
    <name evidence="7" type="ORF">NITHO_1470007</name>
</gene>
<dbReference type="InterPro" id="IPR013249">
    <property type="entry name" value="RNA_pol_sigma70_r4_t2"/>
</dbReference>
<evidence type="ECO:0000256" key="4">
    <source>
        <dbReference type="ARBA" id="ARBA00023163"/>
    </source>
</evidence>
<evidence type="ECO:0000256" key="2">
    <source>
        <dbReference type="ARBA" id="ARBA00023015"/>
    </source>
</evidence>
<dbReference type="OrthoDB" id="9782703at2"/>
<evidence type="ECO:0000256" key="3">
    <source>
        <dbReference type="ARBA" id="ARBA00023082"/>
    </source>
</evidence>
<dbReference type="GO" id="GO:0016987">
    <property type="term" value="F:sigma factor activity"/>
    <property type="evidence" value="ECO:0007669"/>
    <property type="project" value="UniProtKB-KW"/>
</dbReference>
<dbReference type="Pfam" id="PF04542">
    <property type="entry name" value="Sigma70_r2"/>
    <property type="match status" value="1"/>
</dbReference>
<keyword evidence="8" id="KW-1185">Reference proteome</keyword>
<dbReference type="Proteomes" id="UP000004221">
    <property type="component" value="Unassembled WGS sequence"/>
</dbReference>
<dbReference type="PANTHER" id="PTHR43133:SF51">
    <property type="entry name" value="RNA POLYMERASE SIGMA FACTOR"/>
    <property type="match status" value="1"/>
</dbReference>
<evidence type="ECO:0000313" key="7">
    <source>
        <dbReference type="EMBL" id="CCF82704.1"/>
    </source>
</evidence>
<dbReference type="EMBL" id="CAGS01000054">
    <property type="protein sequence ID" value="CCF82704.1"/>
    <property type="molecule type" value="Genomic_DNA"/>
</dbReference>
<dbReference type="InterPro" id="IPR039425">
    <property type="entry name" value="RNA_pol_sigma-70-like"/>
</dbReference>